<dbReference type="Pfam" id="PF02558">
    <property type="entry name" value="ApbA"/>
    <property type="match status" value="1"/>
</dbReference>
<dbReference type="GO" id="GO:0015940">
    <property type="term" value="P:pantothenate biosynthetic process"/>
    <property type="evidence" value="ECO:0007669"/>
    <property type="project" value="InterPro"/>
</dbReference>
<evidence type="ECO:0000313" key="6">
    <source>
        <dbReference type="EMBL" id="VAW07221.1"/>
    </source>
</evidence>
<feature type="domain" description="Ketopantoate reductase C-terminal" evidence="5">
    <location>
        <begin position="178"/>
        <end position="301"/>
    </location>
</feature>
<dbReference type="EMBL" id="UOEJ01000264">
    <property type="protein sequence ID" value="VAW07221.1"/>
    <property type="molecule type" value="Genomic_DNA"/>
</dbReference>
<dbReference type="Pfam" id="PF08546">
    <property type="entry name" value="ApbA_C"/>
    <property type="match status" value="1"/>
</dbReference>
<keyword evidence="3 6" id="KW-0560">Oxidoreductase</keyword>
<dbReference type="PANTHER" id="PTHR21708:SF26">
    <property type="entry name" value="2-DEHYDROPANTOATE 2-REDUCTASE"/>
    <property type="match status" value="1"/>
</dbReference>
<dbReference type="EC" id="1.1.1.169" evidence="6"/>
<evidence type="ECO:0000259" key="4">
    <source>
        <dbReference type="Pfam" id="PF02558"/>
    </source>
</evidence>
<dbReference type="InterPro" id="IPR036291">
    <property type="entry name" value="NAD(P)-bd_dom_sf"/>
</dbReference>
<protein>
    <submittedName>
        <fullName evidence="6">2-dehydropantoate 2-reductase</fullName>
        <ecNumber evidence="6">1.1.1.169</ecNumber>
    </submittedName>
</protein>
<keyword evidence="2" id="KW-0521">NADP</keyword>
<reference evidence="6" key="1">
    <citation type="submission" date="2018-06" db="EMBL/GenBank/DDBJ databases">
        <authorList>
            <person name="Zhirakovskaya E."/>
        </authorList>
    </citation>
    <scope>NUCLEOTIDE SEQUENCE</scope>
</reference>
<evidence type="ECO:0000259" key="5">
    <source>
        <dbReference type="Pfam" id="PF08546"/>
    </source>
</evidence>
<dbReference type="AlphaFoldDB" id="A0A3B0SLS4"/>
<dbReference type="SUPFAM" id="SSF48179">
    <property type="entry name" value="6-phosphogluconate dehydrogenase C-terminal domain-like"/>
    <property type="match status" value="1"/>
</dbReference>
<dbReference type="InterPro" id="IPR003710">
    <property type="entry name" value="ApbA"/>
</dbReference>
<comment type="similarity">
    <text evidence="1">Belongs to the ketopantoate reductase family.</text>
</comment>
<organism evidence="6">
    <name type="scientific">hydrothermal vent metagenome</name>
    <dbReference type="NCBI Taxonomy" id="652676"/>
    <lineage>
        <taxon>unclassified sequences</taxon>
        <taxon>metagenomes</taxon>
        <taxon>ecological metagenomes</taxon>
    </lineage>
</organism>
<dbReference type="InterPro" id="IPR008927">
    <property type="entry name" value="6-PGluconate_DH-like_C_sf"/>
</dbReference>
<sequence>MRMAIMGSGGMGGFLGAKLAISGHEVNFIARGAHLQAMKSSGLRLISDEGDIHIRKVNVFDNPCEVGPVDLILFCVKLYDTCDGARACLPMMGDNTFILTLQNGIDSVDIISGIVGAGKVIGGSIYVSANIDVPGVIRHSGGNNTIHFSEVDNQPSQRTKNLEQIFQAAKLKGIRAENLQEMLWSKFVLLCANAGLGSLMNSGAVSMCADPDGREILRAAMWEVCHVAQATGVNLPEDTVEDALNLILSAGRGKDLIASQCLDLRRGRKLELEWIQGALHRLGKEYNVPTPINSTAYLALKRFAGGRGD</sequence>
<dbReference type="NCBIfam" id="TIGR00745">
    <property type="entry name" value="apbA_panE"/>
    <property type="match status" value="1"/>
</dbReference>
<proteinExistence type="inferred from homology"/>
<dbReference type="InterPro" id="IPR013752">
    <property type="entry name" value="KPA_reductase"/>
</dbReference>
<dbReference type="PANTHER" id="PTHR21708">
    <property type="entry name" value="PROBABLE 2-DEHYDROPANTOATE 2-REDUCTASE"/>
    <property type="match status" value="1"/>
</dbReference>
<dbReference type="InterPro" id="IPR013332">
    <property type="entry name" value="KPR_N"/>
</dbReference>
<name>A0A3B0SLS4_9ZZZZ</name>
<evidence type="ECO:0000256" key="3">
    <source>
        <dbReference type="ARBA" id="ARBA00023002"/>
    </source>
</evidence>
<dbReference type="SUPFAM" id="SSF51735">
    <property type="entry name" value="NAD(P)-binding Rossmann-fold domains"/>
    <property type="match status" value="1"/>
</dbReference>
<evidence type="ECO:0000256" key="2">
    <source>
        <dbReference type="ARBA" id="ARBA00022857"/>
    </source>
</evidence>
<feature type="domain" description="Ketopantoate reductase N-terminal" evidence="4">
    <location>
        <begin position="4"/>
        <end position="152"/>
    </location>
</feature>
<gene>
    <name evidence="6" type="ORF">MNBD_ALPHA01-861</name>
</gene>
<dbReference type="GO" id="GO:0005737">
    <property type="term" value="C:cytoplasm"/>
    <property type="evidence" value="ECO:0007669"/>
    <property type="project" value="TreeGrafter"/>
</dbReference>
<dbReference type="Gene3D" id="1.10.1040.10">
    <property type="entry name" value="N-(1-d-carboxylethyl)-l-norvaline Dehydrogenase, domain 2"/>
    <property type="match status" value="1"/>
</dbReference>
<dbReference type="InterPro" id="IPR013328">
    <property type="entry name" value="6PGD_dom2"/>
</dbReference>
<dbReference type="Gene3D" id="3.40.50.720">
    <property type="entry name" value="NAD(P)-binding Rossmann-like Domain"/>
    <property type="match status" value="1"/>
</dbReference>
<dbReference type="GO" id="GO:0008677">
    <property type="term" value="F:2-dehydropantoate 2-reductase activity"/>
    <property type="evidence" value="ECO:0007669"/>
    <property type="project" value="UniProtKB-EC"/>
</dbReference>
<accession>A0A3B0SLS4</accession>
<evidence type="ECO:0000256" key="1">
    <source>
        <dbReference type="ARBA" id="ARBA00007870"/>
    </source>
</evidence>
<dbReference type="FunFam" id="3.40.50.720:FF:000307">
    <property type="entry name" value="2-dehydropantoate 2-reductase"/>
    <property type="match status" value="1"/>
</dbReference>
<dbReference type="InterPro" id="IPR051402">
    <property type="entry name" value="KPR-Related"/>
</dbReference>